<protein>
    <submittedName>
        <fullName evidence="3">Cytochrome C</fullName>
    </submittedName>
</protein>
<dbReference type="SUPFAM" id="SSF48695">
    <property type="entry name" value="Multiheme cytochromes"/>
    <property type="match status" value="1"/>
</dbReference>
<keyword evidence="1" id="KW-0732">Signal</keyword>
<dbReference type="InterPro" id="IPR036280">
    <property type="entry name" value="Multihaem_cyt_sf"/>
</dbReference>
<accession>A0A084SIT6</accession>
<dbReference type="RefSeq" id="WP_043408944.1">
    <property type="nucleotide sequence ID" value="NZ_JPMI01000294.1"/>
</dbReference>
<feature type="domain" description="Cytochrome c7-like" evidence="2">
    <location>
        <begin position="127"/>
        <end position="181"/>
    </location>
</feature>
<evidence type="ECO:0000256" key="1">
    <source>
        <dbReference type="ARBA" id="ARBA00022729"/>
    </source>
</evidence>
<gene>
    <name evidence="3" type="ORF">Q664_41660</name>
</gene>
<dbReference type="InterPro" id="IPR051829">
    <property type="entry name" value="Multiheme_Cytochr_ET"/>
</dbReference>
<dbReference type="Proteomes" id="UP000028547">
    <property type="component" value="Unassembled WGS sequence"/>
</dbReference>
<evidence type="ECO:0000313" key="3">
    <source>
        <dbReference type="EMBL" id="KFA88371.1"/>
    </source>
</evidence>
<dbReference type="Pfam" id="PF14522">
    <property type="entry name" value="Cytochrome_C7"/>
    <property type="match status" value="2"/>
</dbReference>
<dbReference type="PANTHER" id="PTHR35038:SF8">
    <property type="entry name" value="C-TYPE POLYHEME CYTOCHROME OMCC"/>
    <property type="match status" value="1"/>
</dbReference>
<comment type="caution">
    <text evidence="3">The sequence shown here is derived from an EMBL/GenBank/DDBJ whole genome shotgun (WGS) entry which is preliminary data.</text>
</comment>
<feature type="domain" description="Cytochrome c7-like" evidence="2">
    <location>
        <begin position="43"/>
        <end position="105"/>
    </location>
</feature>
<dbReference type="Gene3D" id="3.90.10.10">
    <property type="entry name" value="Cytochrome C3"/>
    <property type="match status" value="3"/>
</dbReference>
<evidence type="ECO:0000313" key="4">
    <source>
        <dbReference type="Proteomes" id="UP000028547"/>
    </source>
</evidence>
<proteinExistence type="predicted"/>
<organism evidence="3 4">
    <name type="scientific">Archangium violaceum Cb vi76</name>
    <dbReference type="NCBI Taxonomy" id="1406225"/>
    <lineage>
        <taxon>Bacteria</taxon>
        <taxon>Pseudomonadati</taxon>
        <taxon>Myxococcota</taxon>
        <taxon>Myxococcia</taxon>
        <taxon>Myxococcales</taxon>
        <taxon>Cystobacterineae</taxon>
        <taxon>Archangiaceae</taxon>
        <taxon>Archangium</taxon>
    </lineage>
</organism>
<reference evidence="3 4" key="1">
    <citation type="submission" date="2014-07" db="EMBL/GenBank/DDBJ databases">
        <title>Draft Genome Sequence of Gephyronic Acid Producer, Cystobacter violaceus Strain Cb vi76.</title>
        <authorList>
            <person name="Stevens D.C."/>
            <person name="Young J."/>
            <person name="Carmichael R."/>
            <person name="Tan J."/>
            <person name="Taylor R.E."/>
        </authorList>
    </citation>
    <scope>NUCLEOTIDE SEQUENCE [LARGE SCALE GENOMIC DNA]</scope>
    <source>
        <strain evidence="3 4">Cb vi76</strain>
    </source>
</reference>
<sequence>MERRFRTALGLVALSFVVAGLTWAATSRERSLAVYPAQHIPLRFDHSQHLAGGAECVTCHEGVTASDSAKERNLPGHAECETCHDLEAAKKGAKTDPPSACNTCHPGFDATVRVAPAKVDVPPANLRFSHKVHVAKKVECTSCHGTMTDVKLATRQQLPKMASCFECHDGNVATKQCKSCHPAEPSGRLQLSFPSGVLRPMQGNPLGLDHGPRYEFTHGNRASVDRQTCMSCHAESYCQTCHDALQKPLSVHPNDFITLHPVQARQDSTRCSSCHRMQSFCASCHERTGVGMDADRSLRPRNVKVHPDYTAWVETPGPQHHGVVASRDIQQCVSCHREESCMNCHSERSVRRQVNPHPDGFAAACKRVAAANDRACLKCHTEESLVAKGCR</sequence>
<dbReference type="AlphaFoldDB" id="A0A084SIT6"/>
<dbReference type="InterPro" id="IPR029467">
    <property type="entry name" value="Cyt_c7-like"/>
</dbReference>
<dbReference type="GO" id="GO:0016491">
    <property type="term" value="F:oxidoreductase activity"/>
    <property type="evidence" value="ECO:0007669"/>
    <property type="project" value="TreeGrafter"/>
</dbReference>
<dbReference type="EMBL" id="JPMI01000294">
    <property type="protein sequence ID" value="KFA88371.1"/>
    <property type="molecule type" value="Genomic_DNA"/>
</dbReference>
<name>A0A084SIT6_9BACT</name>
<evidence type="ECO:0000259" key="2">
    <source>
        <dbReference type="Pfam" id="PF14522"/>
    </source>
</evidence>
<dbReference type="PANTHER" id="PTHR35038">
    <property type="entry name" value="DISSIMILATORY SULFITE REDUCTASE SIRA"/>
    <property type="match status" value="1"/>
</dbReference>